<dbReference type="Gene3D" id="3.40.50.620">
    <property type="entry name" value="HUPs"/>
    <property type="match status" value="1"/>
</dbReference>
<dbReference type="FunFam" id="3.40.50.620:FF:000107">
    <property type="entry name" value="Tyrosine--tRNA ligase"/>
    <property type="match status" value="1"/>
</dbReference>
<evidence type="ECO:0000256" key="5">
    <source>
        <dbReference type="ARBA" id="ARBA00022917"/>
    </source>
</evidence>
<dbReference type="FunFam" id="1.10.240.10:FF:000001">
    <property type="entry name" value="Tyrosine--tRNA ligase"/>
    <property type="match status" value="1"/>
</dbReference>
<keyword evidence="5 9" id="KW-0648">Protein biosynthesis</keyword>
<dbReference type="PANTHER" id="PTHR11766:SF0">
    <property type="entry name" value="TYROSINE--TRNA LIGASE, MITOCHONDRIAL"/>
    <property type="match status" value="1"/>
</dbReference>
<dbReference type="InterPro" id="IPR024088">
    <property type="entry name" value="Tyr-tRNA-ligase_bac-type"/>
</dbReference>
<evidence type="ECO:0000313" key="10">
    <source>
        <dbReference type="EMBL" id="CAG6688818.1"/>
    </source>
</evidence>
<dbReference type="Gene3D" id="1.10.240.10">
    <property type="entry name" value="Tyrosyl-Transfer RNA Synthetase"/>
    <property type="match status" value="1"/>
</dbReference>
<dbReference type="EC" id="6.1.1.1" evidence="1 9"/>
<evidence type="ECO:0000256" key="3">
    <source>
        <dbReference type="ARBA" id="ARBA00022741"/>
    </source>
</evidence>
<dbReference type="GO" id="GO:0006437">
    <property type="term" value="P:tyrosyl-tRNA aminoacylation"/>
    <property type="evidence" value="ECO:0007669"/>
    <property type="project" value="InterPro"/>
</dbReference>
<dbReference type="AlphaFoldDB" id="A0A8D8XAZ9"/>
<dbReference type="PANTHER" id="PTHR11766">
    <property type="entry name" value="TYROSYL-TRNA SYNTHETASE"/>
    <property type="match status" value="1"/>
</dbReference>
<organism evidence="10">
    <name type="scientific">Cacopsylla melanoneura</name>
    <dbReference type="NCBI Taxonomy" id="428564"/>
    <lineage>
        <taxon>Eukaryota</taxon>
        <taxon>Metazoa</taxon>
        <taxon>Ecdysozoa</taxon>
        <taxon>Arthropoda</taxon>
        <taxon>Hexapoda</taxon>
        <taxon>Insecta</taxon>
        <taxon>Pterygota</taxon>
        <taxon>Neoptera</taxon>
        <taxon>Paraneoptera</taxon>
        <taxon>Hemiptera</taxon>
        <taxon>Sternorrhyncha</taxon>
        <taxon>Psylloidea</taxon>
        <taxon>Psyllidae</taxon>
        <taxon>Psyllinae</taxon>
        <taxon>Cacopsylla</taxon>
    </lineage>
</organism>
<evidence type="ECO:0000256" key="6">
    <source>
        <dbReference type="ARBA" id="ARBA00023146"/>
    </source>
</evidence>
<dbReference type="InterPro" id="IPR002305">
    <property type="entry name" value="aa-tRNA-synth_Ic"/>
</dbReference>
<dbReference type="PRINTS" id="PR01040">
    <property type="entry name" value="TRNASYNTHTYR"/>
</dbReference>
<dbReference type="GO" id="GO:0003723">
    <property type="term" value="F:RNA binding"/>
    <property type="evidence" value="ECO:0007669"/>
    <property type="project" value="InterPro"/>
</dbReference>
<evidence type="ECO:0000256" key="4">
    <source>
        <dbReference type="ARBA" id="ARBA00022840"/>
    </source>
</evidence>
<dbReference type="GO" id="GO:0005829">
    <property type="term" value="C:cytosol"/>
    <property type="evidence" value="ECO:0007669"/>
    <property type="project" value="TreeGrafter"/>
</dbReference>
<evidence type="ECO:0000256" key="1">
    <source>
        <dbReference type="ARBA" id="ARBA00013160"/>
    </source>
</evidence>
<protein>
    <recommendedName>
        <fullName evidence="1 9">Tyrosine--tRNA ligase</fullName>
        <ecNumber evidence="1 9">6.1.1.1</ecNumber>
    </recommendedName>
    <alternativeName>
        <fullName evidence="7 9">Tyrosyl-tRNA synthetase</fullName>
    </alternativeName>
</protein>
<dbReference type="Gene3D" id="3.10.290.10">
    <property type="entry name" value="RNA-binding S4 domain"/>
    <property type="match status" value="1"/>
</dbReference>
<dbReference type="GO" id="GO:0005739">
    <property type="term" value="C:mitochondrion"/>
    <property type="evidence" value="ECO:0007669"/>
    <property type="project" value="TreeGrafter"/>
</dbReference>
<dbReference type="EMBL" id="HBUF01288956">
    <property type="protein sequence ID" value="CAG6688818.1"/>
    <property type="molecule type" value="Transcribed_RNA"/>
</dbReference>
<dbReference type="SUPFAM" id="SSF55174">
    <property type="entry name" value="Alpha-L RNA-binding motif"/>
    <property type="match status" value="1"/>
</dbReference>
<dbReference type="CDD" id="cd00805">
    <property type="entry name" value="TyrRS_core"/>
    <property type="match status" value="1"/>
</dbReference>
<accession>A0A8D8XAZ9</accession>
<evidence type="ECO:0000256" key="2">
    <source>
        <dbReference type="ARBA" id="ARBA00022598"/>
    </source>
</evidence>
<evidence type="ECO:0000256" key="8">
    <source>
        <dbReference type="ARBA" id="ARBA00048248"/>
    </source>
</evidence>
<keyword evidence="3 9" id="KW-0547">Nucleotide-binding</keyword>
<comment type="catalytic activity">
    <reaction evidence="8 9">
        <text>tRNA(Tyr) + L-tyrosine + ATP = L-tyrosyl-tRNA(Tyr) + AMP + diphosphate + H(+)</text>
        <dbReference type="Rhea" id="RHEA:10220"/>
        <dbReference type="Rhea" id="RHEA-COMP:9706"/>
        <dbReference type="Rhea" id="RHEA-COMP:9707"/>
        <dbReference type="ChEBI" id="CHEBI:15378"/>
        <dbReference type="ChEBI" id="CHEBI:30616"/>
        <dbReference type="ChEBI" id="CHEBI:33019"/>
        <dbReference type="ChEBI" id="CHEBI:58315"/>
        <dbReference type="ChEBI" id="CHEBI:78442"/>
        <dbReference type="ChEBI" id="CHEBI:78536"/>
        <dbReference type="ChEBI" id="CHEBI:456215"/>
        <dbReference type="EC" id="6.1.1.1"/>
    </reaction>
</comment>
<sequence length="455" mass="51658">MLLRCFYRGTIVFCRHYTDKNILKLHERGIFKDVFPAQRNDEIVELLVRSPQTVYAGFDPTASSLHIGNLLILINLLHWQRAGHQVIALIGGATAQVGDPSGKTKDREKQDVDVIQTNTKGIEKNIRTIFQNHQKHFWKDGGDTLKPPVIVNNLSWYKSLNVIDFMNHIARSFRMGDMLKKQSVVSRLQSDQGMNYTEFSYQIFQSYDWVHLYKEHNCRFQVGGSDQMGNIKAGHDLVSKLYGKTVFGLTTPIIQSESGEKFGKSARNAVWLDSKLSSPFELYQYLIRTPDSEVYNLLKLFSFDTLPQIEDFRRKDTKPEERKAQTKLAEDVTLLVHGEEGLASALASSRALYSQDLDSLGSLNALDASKLFPGARIVELLLEPGMSMRDVSLVTKCFPREKEANQTICEGGFYVNYKKAQNPDEVISPSAHILPNSLTLLRVGKRNYCIVKWLS</sequence>
<keyword evidence="6 9" id="KW-0030">Aminoacyl-tRNA synthetase</keyword>
<proteinExistence type="inferred from homology"/>
<keyword evidence="4 9" id="KW-0067">ATP-binding</keyword>
<dbReference type="InterPro" id="IPR014729">
    <property type="entry name" value="Rossmann-like_a/b/a_fold"/>
</dbReference>
<keyword evidence="2 9" id="KW-0436">Ligase</keyword>
<dbReference type="GO" id="GO:0005524">
    <property type="term" value="F:ATP binding"/>
    <property type="evidence" value="ECO:0007669"/>
    <property type="project" value="UniProtKB-KW"/>
</dbReference>
<reference evidence="10" key="1">
    <citation type="submission" date="2021-05" db="EMBL/GenBank/DDBJ databases">
        <authorList>
            <person name="Alioto T."/>
            <person name="Alioto T."/>
            <person name="Gomez Garrido J."/>
        </authorList>
    </citation>
    <scope>NUCLEOTIDE SEQUENCE</scope>
</reference>
<dbReference type="SUPFAM" id="SSF52374">
    <property type="entry name" value="Nucleotidylyl transferase"/>
    <property type="match status" value="1"/>
</dbReference>
<dbReference type="InterPro" id="IPR002307">
    <property type="entry name" value="Tyr-tRNA-ligase"/>
</dbReference>
<evidence type="ECO:0000256" key="7">
    <source>
        <dbReference type="ARBA" id="ARBA00033323"/>
    </source>
</evidence>
<comment type="similarity">
    <text evidence="9">Belongs to the class-I aminoacyl-tRNA synthetase family.</text>
</comment>
<evidence type="ECO:0000256" key="9">
    <source>
        <dbReference type="RuleBase" id="RU361234"/>
    </source>
</evidence>
<dbReference type="NCBIfam" id="TIGR00234">
    <property type="entry name" value="tyrS"/>
    <property type="match status" value="1"/>
</dbReference>
<dbReference type="InterPro" id="IPR036986">
    <property type="entry name" value="S4_RNA-bd_sf"/>
</dbReference>
<dbReference type="Pfam" id="PF00579">
    <property type="entry name" value="tRNA-synt_1b"/>
    <property type="match status" value="1"/>
</dbReference>
<dbReference type="GO" id="GO:0004831">
    <property type="term" value="F:tyrosine-tRNA ligase activity"/>
    <property type="evidence" value="ECO:0007669"/>
    <property type="project" value="UniProtKB-EC"/>
</dbReference>
<name>A0A8D8XAZ9_9HEMI</name>
<dbReference type="EMBL" id="HBUF01288957">
    <property type="protein sequence ID" value="CAG6688820.1"/>
    <property type="molecule type" value="Transcribed_RNA"/>
</dbReference>